<dbReference type="EMBL" id="BLQM01000001">
    <property type="protein sequence ID" value="GMH47382.1"/>
    <property type="molecule type" value="Genomic_DNA"/>
</dbReference>
<evidence type="ECO:0000313" key="2">
    <source>
        <dbReference type="Proteomes" id="UP001162640"/>
    </source>
</evidence>
<comment type="caution">
    <text evidence="1">The sequence shown here is derived from an EMBL/GenBank/DDBJ whole genome shotgun (WGS) entry which is preliminary data.</text>
</comment>
<organism evidence="1 2">
    <name type="scientific">Triparma laevis f. inornata</name>
    <dbReference type="NCBI Taxonomy" id="1714386"/>
    <lineage>
        <taxon>Eukaryota</taxon>
        <taxon>Sar</taxon>
        <taxon>Stramenopiles</taxon>
        <taxon>Ochrophyta</taxon>
        <taxon>Bolidophyceae</taxon>
        <taxon>Parmales</taxon>
        <taxon>Triparmaceae</taxon>
        <taxon>Triparma</taxon>
    </lineage>
</organism>
<evidence type="ECO:0000313" key="1">
    <source>
        <dbReference type="EMBL" id="GMH47382.1"/>
    </source>
</evidence>
<dbReference type="AlphaFoldDB" id="A0A9W6Z399"/>
<accession>A0A9W6Z399</accession>
<dbReference type="Proteomes" id="UP001162640">
    <property type="component" value="Unassembled WGS sequence"/>
</dbReference>
<protein>
    <submittedName>
        <fullName evidence="1">Uncharacterized protein</fullName>
    </submittedName>
</protein>
<name>A0A9W6Z399_9STRA</name>
<sequence>MELLQAGSEAFNEACTSLDNFSEATDLNEIEELLETILSLVSSENHEGSDEKKSKRVKRDSETQAGLLTLQSRTLLLLGQLIEHKDHPRAFELYSKSHALAAKIPDGDRASVEPCVELGRYSFKYAVNEQMLDGAKHHLARAIELAGVCASEGVEDSDSDSDSEDDVAAAGREAKMYLARLICQSSASDDQARKHLLEMKFKYRLSQPVIRSFLSTKNENKKVQTFVGAWDDVYSPELLKRLQSSFLPNSPFFKEHNYNSPSCGYFSYKLPLPLKSTDDVLTSAISRVFRAVSTRMPKVKNSTWVEWWCHSRHHNDGHSLHYDYIFGDGKGGEGARHPLASTVSYLEADCGGPTLITDQTMSQSQSSFGYKVKPKQNRLLCFEGNRLHCVLPGSELPPSNNSRRVTLMIAFWELDPGAPSTPEGRVEGESGLAWPGVVRSEYVEGSSESKSIAKHNQDAILRVDELIEDLEHPKNVVGPIDLLDDEIFTFFGALNSGLVIAKKGVCSLNCGGKCEVCRQRAAS</sequence>
<gene>
    <name evidence="1" type="ORF">TL16_g00050</name>
</gene>
<proteinExistence type="predicted"/>
<reference evidence="2" key="1">
    <citation type="journal article" date="2023" name="Commun. Biol.">
        <title>Genome analysis of Parmales, the sister group of diatoms, reveals the evolutionary specialization of diatoms from phago-mixotrophs to photoautotrophs.</title>
        <authorList>
            <person name="Ban H."/>
            <person name="Sato S."/>
            <person name="Yoshikawa S."/>
            <person name="Yamada K."/>
            <person name="Nakamura Y."/>
            <person name="Ichinomiya M."/>
            <person name="Sato N."/>
            <person name="Blanc-Mathieu R."/>
            <person name="Endo H."/>
            <person name="Kuwata A."/>
            <person name="Ogata H."/>
        </authorList>
    </citation>
    <scope>NUCLEOTIDE SEQUENCE [LARGE SCALE GENOMIC DNA]</scope>
</reference>